<feature type="transmembrane region" description="Helical" evidence="13">
    <location>
        <begin position="142"/>
        <end position="163"/>
    </location>
</feature>
<keyword evidence="9 13" id="KW-1133">Transmembrane helix</keyword>
<dbReference type="Proteomes" id="UP000595933">
    <property type="component" value="Chromosome"/>
</dbReference>
<comment type="cofactor">
    <cofactor evidence="1">
        <name>heme b</name>
        <dbReference type="ChEBI" id="CHEBI:60344"/>
    </cofactor>
</comment>
<evidence type="ECO:0000256" key="12">
    <source>
        <dbReference type="ARBA" id="ARBA00037975"/>
    </source>
</evidence>
<dbReference type="GO" id="GO:0005886">
    <property type="term" value="C:plasma membrane"/>
    <property type="evidence" value="ECO:0007669"/>
    <property type="project" value="UniProtKB-SubCell"/>
</dbReference>
<dbReference type="PANTHER" id="PTHR30529:SF7">
    <property type="entry name" value="CYTOCHROME B561 BACTERIAL_NI-HYDROGENASE DOMAIN-CONTAINING PROTEIN"/>
    <property type="match status" value="1"/>
</dbReference>
<comment type="similarity">
    <text evidence="12">Belongs to the cytochrome b561 family.</text>
</comment>
<dbReference type="InterPro" id="IPR016174">
    <property type="entry name" value="Di-haem_cyt_TM"/>
</dbReference>
<proteinExistence type="inferred from homology"/>
<feature type="transmembrane region" description="Helical" evidence="13">
    <location>
        <begin position="91"/>
        <end position="110"/>
    </location>
</feature>
<keyword evidence="7" id="KW-0479">Metal-binding</keyword>
<protein>
    <submittedName>
        <fullName evidence="15">Cytochrome b/b6 domain-containing protein</fullName>
    </submittedName>
</protein>
<evidence type="ECO:0000256" key="11">
    <source>
        <dbReference type="ARBA" id="ARBA00023136"/>
    </source>
</evidence>
<gene>
    <name evidence="15" type="ORF">I6H70_02985</name>
</gene>
<accession>A0A9X7YRZ8</accession>
<evidence type="ECO:0000313" key="15">
    <source>
        <dbReference type="EMBL" id="QQN51441.1"/>
    </source>
</evidence>
<evidence type="ECO:0000256" key="5">
    <source>
        <dbReference type="ARBA" id="ARBA00022617"/>
    </source>
</evidence>
<dbReference type="SUPFAM" id="SSF81342">
    <property type="entry name" value="Transmembrane di-heme cytochromes"/>
    <property type="match status" value="1"/>
</dbReference>
<keyword evidence="5" id="KW-0349">Heme</keyword>
<evidence type="ECO:0000256" key="9">
    <source>
        <dbReference type="ARBA" id="ARBA00022989"/>
    </source>
</evidence>
<evidence type="ECO:0000259" key="14">
    <source>
        <dbReference type="Pfam" id="PF01292"/>
    </source>
</evidence>
<evidence type="ECO:0000256" key="6">
    <source>
        <dbReference type="ARBA" id="ARBA00022692"/>
    </source>
</evidence>
<feature type="transmembrane region" description="Helical" evidence="13">
    <location>
        <begin position="49"/>
        <end position="70"/>
    </location>
</feature>
<keyword evidence="6 13" id="KW-0812">Transmembrane</keyword>
<dbReference type="AlphaFoldDB" id="A0A9X7YRZ8"/>
<comment type="subcellular location">
    <subcellularLocation>
        <location evidence="2">Cell membrane</location>
        <topology evidence="2">Multi-pass membrane protein</topology>
    </subcellularLocation>
</comment>
<keyword evidence="8" id="KW-0249">Electron transport</keyword>
<dbReference type="Pfam" id="PF01292">
    <property type="entry name" value="Ni_hydr_CYTB"/>
    <property type="match status" value="1"/>
</dbReference>
<keyword evidence="4" id="KW-1003">Cell membrane</keyword>
<evidence type="ECO:0000256" key="8">
    <source>
        <dbReference type="ARBA" id="ARBA00022982"/>
    </source>
</evidence>
<name>A0A9X7YRZ8_9GAMM</name>
<dbReference type="GO" id="GO:0022904">
    <property type="term" value="P:respiratory electron transport chain"/>
    <property type="evidence" value="ECO:0007669"/>
    <property type="project" value="InterPro"/>
</dbReference>
<dbReference type="InterPro" id="IPR011577">
    <property type="entry name" value="Cyt_b561_bac/Ni-Hgenase"/>
</dbReference>
<dbReference type="EMBL" id="CP067013">
    <property type="protein sequence ID" value="QQN51441.1"/>
    <property type="molecule type" value="Genomic_DNA"/>
</dbReference>
<dbReference type="GO" id="GO:0020037">
    <property type="term" value="F:heme binding"/>
    <property type="evidence" value="ECO:0007669"/>
    <property type="project" value="TreeGrafter"/>
</dbReference>
<evidence type="ECO:0000256" key="7">
    <source>
        <dbReference type="ARBA" id="ARBA00022723"/>
    </source>
</evidence>
<feature type="transmembrane region" description="Helical" evidence="13">
    <location>
        <begin position="12"/>
        <end position="29"/>
    </location>
</feature>
<evidence type="ECO:0000256" key="2">
    <source>
        <dbReference type="ARBA" id="ARBA00004651"/>
    </source>
</evidence>
<dbReference type="PANTHER" id="PTHR30529">
    <property type="entry name" value="CYTOCHROME B561"/>
    <property type="match status" value="1"/>
</dbReference>
<evidence type="ECO:0000256" key="1">
    <source>
        <dbReference type="ARBA" id="ARBA00001970"/>
    </source>
</evidence>
<feature type="domain" description="Cytochrome b561 bacterial/Ni-hydrogenase" evidence="14">
    <location>
        <begin position="8"/>
        <end position="173"/>
    </location>
</feature>
<evidence type="ECO:0000256" key="10">
    <source>
        <dbReference type="ARBA" id="ARBA00023004"/>
    </source>
</evidence>
<keyword evidence="3" id="KW-0813">Transport</keyword>
<sequence>MILDSAKRYGLVSRVLHGAMGLLILWQLLKFFDRIAEGEHWVGQTLVPWHLSIGALLLLLAVLRTGWALSQLPSRPRHDPATAWLVKAGHLALYLAMLALPVTGVLYMLGNGYGLEVFGMPLAAKGDEIAWMAALGSLHSPLAWLLLLLLVGHIGAALYHRLVKRDDILQRMF</sequence>
<reference evidence="15 16" key="1">
    <citation type="submission" date="2020-12" db="EMBL/GenBank/DDBJ databases">
        <title>FDA dAtabase for Regulatory Grade micrObial Sequences (FDA-ARGOS): Supporting development and validation of Infectious Disease Dx tests.</title>
        <authorList>
            <person name="Sproer C."/>
            <person name="Gronow S."/>
            <person name="Severitt S."/>
            <person name="Schroder I."/>
            <person name="Tallon L."/>
            <person name="Sadzewicz L."/>
            <person name="Zhao X."/>
            <person name="Boylan J."/>
            <person name="Ott S."/>
            <person name="Bowen H."/>
            <person name="Vavikolanu K."/>
            <person name="Mehta A."/>
            <person name="Aluvathingal J."/>
            <person name="Nadendla S."/>
            <person name="Lowell S."/>
            <person name="Myers T."/>
            <person name="Yan Y."/>
            <person name="Sichtig H."/>
        </authorList>
    </citation>
    <scope>NUCLEOTIDE SEQUENCE [LARGE SCALE GENOMIC DNA]</scope>
    <source>
        <strain evidence="15 16">FDAARGOS_1013</strain>
    </source>
</reference>
<evidence type="ECO:0000256" key="4">
    <source>
        <dbReference type="ARBA" id="ARBA00022475"/>
    </source>
</evidence>
<evidence type="ECO:0000313" key="16">
    <source>
        <dbReference type="Proteomes" id="UP000595933"/>
    </source>
</evidence>
<organism evidence="15 16">
    <name type="scientific">Stutzerimonas balearica</name>
    <dbReference type="NCBI Taxonomy" id="74829"/>
    <lineage>
        <taxon>Bacteria</taxon>
        <taxon>Pseudomonadati</taxon>
        <taxon>Pseudomonadota</taxon>
        <taxon>Gammaproteobacteria</taxon>
        <taxon>Pseudomonadales</taxon>
        <taxon>Pseudomonadaceae</taxon>
        <taxon>Stutzerimonas</taxon>
    </lineage>
</organism>
<dbReference type="InterPro" id="IPR052168">
    <property type="entry name" value="Cytochrome_b561_oxidase"/>
</dbReference>
<dbReference type="GO" id="GO:0009055">
    <property type="term" value="F:electron transfer activity"/>
    <property type="evidence" value="ECO:0007669"/>
    <property type="project" value="InterPro"/>
</dbReference>
<keyword evidence="11 13" id="KW-0472">Membrane</keyword>
<dbReference type="RefSeq" id="WP_200292357.1">
    <property type="nucleotide sequence ID" value="NZ_CP067013.1"/>
</dbReference>
<dbReference type="GO" id="GO:0046872">
    <property type="term" value="F:metal ion binding"/>
    <property type="evidence" value="ECO:0007669"/>
    <property type="project" value="UniProtKB-KW"/>
</dbReference>
<keyword evidence="10" id="KW-0408">Iron</keyword>
<evidence type="ECO:0000256" key="13">
    <source>
        <dbReference type="SAM" id="Phobius"/>
    </source>
</evidence>
<evidence type="ECO:0000256" key="3">
    <source>
        <dbReference type="ARBA" id="ARBA00022448"/>
    </source>
</evidence>